<protein>
    <submittedName>
        <fullName evidence="6">PD40 domain-containing protein</fullName>
    </submittedName>
</protein>
<dbReference type="EMBL" id="CP055156">
    <property type="protein sequence ID" value="QNF35759.1"/>
    <property type="molecule type" value="Genomic_DNA"/>
</dbReference>
<dbReference type="PANTHER" id="PTHR30329">
    <property type="entry name" value="STATOR ELEMENT OF FLAGELLAR MOTOR COMPLEX"/>
    <property type="match status" value="1"/>
</dbReference>
<evidence type="ECO:0000256" key="2">
    <source>
        <dbReference type="ARBA" id="ARBA00023136"/>
    </source>
</evidence>
<sequence>MIAQKITLKEADALFKRFQYALALPAYQQLLKNQKPTLYLTRQIAECYRQLNQAKETEIWYNRVLQFPDAAPEALKYAADAARKNSHYEKAKQQYLQYGQRVPDQAGLANQLAAICDSAQLWLAQPQPYELQKPKGINSTNADFSPVIFQNNLVFTSDRPFGTSKKKNTSGWTGKPFPKLYLSIKKNDGQYEAPVPFDKNINNKYHNGSATFSPDSQTMYFTRIDQQKGGAVKTNTDPFSWVKFEANEDTYINRLEIFVSRKTNQGWSEPEPFPYNNPEVYSVGHPALSPDGETLYFVSDMPGGFGQTDIYYCTRQAGNRWSKPVNAGKVINTSGKESFPVVSPTGKLYFASEGHPGMGGLDIFEAEGAKANWKNLKNLKFPLNSPADDFGITFDETSEGGFLVSNRNSAEGTDDIYAFKLVQTRCTLAGKVVEHIPGTKGTFTDKPVTQVLIRFYAAGDTTALTTYSDAQGNFTFPVKSGATYTIKASKQGYLLNSTEITPTCGGEVEVFPVSIVLNRNALNNTIVLENIYYDFDKFDIRPEAMPELDKLVRILQDNPTIRIELGSHTDSRQTAAYNQRLSQLRAEAAVNYIISRGIAPERLIAKGYGETQLLNDCKDGVTCSELEHQINRRTVVRILSQ</sequence>
<dbReference type="Gene3D" id="2.60.40.1120">
    <property type="entry name" value="Carboxypeptidase-like, regulatory domain"/>
    <property type="match status" value="1"/>
</dbReference>
<dbReference type="AlphaFoldDB" id="A0A7G7GF25"/>
<dbReference type="CDD" id="cd07185">
    <property type="entry name" value="OmpA_C-like"/>
    <property type="match status" value="1"/>
</dbReference>
<dbReference type="InterPro" id="IPR006665">
    <property type="entry name" value="OmpA-like"/>
</dbReference>
<dbReference type="Gene3D" id="3.30.1330.60">
    <property type="entry name" value="OmpA-like domain"/>
    <property type="match status" value="1"/>
</dbReference>
<organism evidence="6 7">
    <name type="scientific">Adhaeribacter swui</name>
    <dbReference type="NCBI Taxonomy" id="2086471"/>
    <lineage>
        <taxon>Bacteria</taxon>
        <taxon>Pseudomonadati</taxon>
        <taxon>Bacteroidota</taxon>
        <taxon>Cytophagia</taxon>
        <taxon>Cytophagales</taxon>
        <taxon>Hymenobacteraceae</taxon>
        <taxon>Adhaeribacter</taxon>
    </lineage>
</organism>
<accession>A0A7G7GF25</accession>
<keyword evidence="3" id="KW-0998">Cell outer membrane</keyword>
<dbReference type="Gene3D" id="1.25.40.10">
    <property type="entry name" value="Tetratricopeptide repeat domain"/>
    <property type="match status" value="1"/>
</dbReference>
<evidence type="ECO:0000259" key="5">
    <source>
        <dbReference type="PROSITE" id="PS51123"/>
    </source>
</evidence>
<dbReference type="Proteomes" id="UP000515237">
    <property type="component" value="Chromosome"/>
</dbReference>
<dbReference type="InterPro" id="IPR011990">
    <property type="entry name" value="TPR-like_helical_dom_sf"/>
</dbReference>
<dbReference type="SUPFAM" id="SSF103088">
    <property type="entry name" value="OmpA-like"/>
    <property type="match status" value="1"/>
</dbReference>
<evidence type="ECO:0000256" key="4">
    <source>
        <dbReference type="PROSITE-ProRule" id="PRU00473"/>
    </source>
</evidence>
<dbReference type="Pfam" id="PF00691">
    <property type="entry name" value="OmpA"/>
    <property type="match status" value="1"/>
</dbReference>
<feature type="domain" description="OmpA-like" evidence="5">
    <location>
        <begin position="520"/>
        <end position="641"/>
    </location>
</feature>
<dbReference type="InterPro" id="IPR006664">
    <property type="entry name" value="OMP_bac"/>
</dbReference>
<reference evidence="6 7" key="1">
    <citation type="journal article" date="2018" name="Int. J. Syst. Evol. Microbiol.">
        <title>Adhaeribacter swui sp. nov., isolated from wet mud.</title>
        <authorList>
            <person name="Kim D.U."/>
            <person name="Kim K.W."/>
            <person name="Kang M.S."/>
            <person name="Kim J.Y."/>
            <person name="Jang J.H."/>
            <person name="Kim M.K."/>
        </authorList>
    </citation>
    <scope>NUCLEOTIDE SEQUENCE [LARGE SCALE GENOMIC DNA]</scope>
    <source>
        <strain evidence="6 7">KCTC 52873</strain>
    </source>
</reference>
<dbReference type="GO" id="GO:0009279">
    <property type="term" value="C:cell outer membrane"/>
    <property type="evidence" value="ECO:0007669"/>
    <property type="project" value="UniProtKB-SubCell"/>
</dbReference>
<dbReference type="SUPFAM" id="SSF49464">
    <property type="entry name" value="Carboxypeptidase regulatory domain-like"/>
    <property type="match status" value="1"/>
</dbReference>
<keyword evidence="2 4" id="KW-0472">Membrane</keyword>
<dbReference type="KEGG" id="aswu:HUW51_07025"/>
<dbReference type="Gene3D" id="2.120.10.30">
    <property type="entry name" value="TolB, C-terminal domain"/>
    <property type="match status" value="1"/>
</dbReference>
<evidence type="ECO:0000313" key="7">
    <source>
        <dbReference type="Proteomes" id="UP000515237"/>
    </source>
</evidence>
<keyword evidence="7" id="KW-1185">Reference proteome</keyword>
<evidence type="ECO:0000313" key="6">
    <source>
        <dbReference type="EMBL" id="QNF35759.1"/>
    </source>
</evidence>
<evidence type="ECO:0000256" key="3">
    <source>
        <dbReference type="ARBA" id="ARBA00023237"/>
    </source>
</evidence>
<dbReference type="PRINTS" id="PR01021">
    <property type="entry name" value="OMPADOMAIN"/>
</dbReference>
<gene>
    <name evidence="6" type="ORF">HUW51_07025</name>
</gene>
<dbReference type="PANTHER" id="PTHR30329:SF21">
    <property type="entry name" value="LIPOPROTEIN YIAD-RELATED"/>
    <property type="match status" value="1"/>
</dbReference>
<evidence type="ECO:0000256" key="1">
    <source>
        <dbReference type="ARBA" id="ARBA00004442"/>
    </source>
</evidence>
<dbReference type="SUPFAM" id="SSF48452">
    <property type="entry name" value="TPR-like"/>
    <property type="match status" value="1"/>
</dbReference>
<dbReference type="InterPro" id="IPR008969">
    <property type="entry name" value="CarboxyPept-like_regulatory"/>
</dbReference>
<dbReference type="SUPFAM" id="SSF82171">
    <property type="entry name" value="DPP6 N-terminal domain-like"/>
    <property type="match status" value="1"/>
</dbReference>
<dbReference type="Pfam" id="PF07676">
    <property type="entry name" value="PD40"/>
    <property type="match status" value="3"/>
</dbReference>
<dbReference type="InterPro" id="IPR036737">
    <property type="entry name" value="OmpA-like_sf"/>
</dbReference>
<name>A0A7G7GF25_9BACT</name>
<dbReference type="InterPro" id="IPR011042">
    <property type="entry name" value="6-blade_b-propeller_TolB-like"/>
</dbReference>
<dbReference type="InterPro" id="IPR050330">
    <property type="entry name" value="Bact_OuterMem_StrucFunc"/>
</dbReference>
<proteinExistence type="predicted"/>
<dbReference type="PROSITE" id="PS51123">
    <property type="entry name" value="OMPA_2"/>
    <property type="match status" value="1"/>
</dbReference>
<comment type="subcellular location">
    <subcellularLocation>
        <location evidence="1">Cell outer membrane</location>
    </subcellularLocation>
</comment>
<dbReference type="InterPro" id="IPR011659">
    <property type="entry name" value="WD40"/>
</dbReference>